<evidence type="ECO:0000313" key="1">
    <source>
        <dbReference type="EMBL" id="MFC7306792.1"/>
    </source>
</evidence>
<protein>
    <submittedName>
        <fullName evidence="1">Uncharacterized protein</fullName>
    </submittedName>
</protein>
<dbReference type="Proteomes" id="UP001596523">
    <property type="component" value="Unassembled WGS sequence"/>
</dbReference>
<reference evidence="2" key="1">
    <citation type="journal article" date="2019" name="Int. J. Syst. Evol. Microbiol.">
        <title>The Global Catalogue of Microorganisms (GCM) 10K type strain sequencing project: providing services to taxonomists for standard genome sequencing and annotation.</title>
        <authorList>
            <consortium name="The Broad Institute Genomics Platform"/>
            <consortium name="The Broad Institute Genome Sequencing Center for Infectious Disease"/>
            <person name="Wu L."/>
            <person name="Ma J."/>
        </authorList>
    </citation>
    <scope>NUCLEOTIDE SEQUENCE [LARGE SCALE GENOMIC DNA]</scope>
    <source>
        <strain evidence="2">SYNS20</strain>
    </source>
</reference>
<accession>A0ABW2JM00</accession>
<keyword evidence="2" id="KW-1185">Reference proteome</keyword>
<evidence type="ECO:0000313" key="2">
    <source>
        <dbReference type="Proteomes" id="UP001596523"/>
    </source>
</evidence>
<comment type="caution">
    <text evidence="1">The sequence shown here is derived from an EMBL/GenBank/DDBJ whole genome shotgun (WGS) entry which is preliminary data.</text>
</comment>
<organism evidence="1 2">
    <name type="scientific">Streptomyces monticola</name>
    <dbReference type="NCBI Taxonomy" id="2666263"/>
    <lineage>
        <taxon>Bacteria</taxon>
        <taxon>Bacillati</taxon>
        <taxon>Actinomycetota</taxon>
        <taxon>Actinomycetes</taxon>
        <taxon>Kitasatosporales</taxon>
        <taxon>Streptomycetaceae</taxon>
        <taxon>Streptomyces</taxon>
    </lineage>
</organism>
<dbReference type="RefSeq" id="WP_381832519.1">
    <property type="nucleotide sequence ID" value="NZ_JBHTCF010000009.1"/>
</dbReference>
<sequence length="130" mass="14286">MKLLNLDEHHRYDRESLSRYPRKSDGTIEWAMATDGSVLCSMDSDSIDMSSVIQQFAPRSGTLIFFWESLAVPSVEMGLESSLAHLPGITETFPEFWIYSPSDRVVVELSFSGVVTAAYAPADAGDTSSA</sequence>
<name>A0ABW2JM00_9ACTN</name>
<proteinExistence type="predicted"/>
<gene>
    <name evidence="1" type="ORF">ACFQVC_21490</name>
</gene>
<dbReference type="EMBL" id="JBHTCF010000009">
    <property type="protein sequence ID" value="MFC7306792.1"/>
    <property type="molecule type" value="Genomic_DNA"/>
</dbReference>